<keyword evidence="14" id="KW-0121">Carboxypeptidase</keyword>
<feature type="binding site" evidence="8">
    <location>
        <position position="241"/>
    </location>
    <ligand>
        <name>substrate</name>
    </ligand>
</feature>
<dbReference type="GO" id="GO:0009252">
    <property type="term" value="P:peptidoglycan biosynthetic process"/>
    <property type="evidence" value="ECO:0007669"/>
    <property type="project" value="UniProtKB-KW"/>
</dbReference>
<evidence type="ECO:0000256" key="9">
    <source>
        <dbReference type="RuleBase" id="RU004016"/>
    </source>
</evidence>
<proteinExistence type="inferred from homology"/>
<evidence type="ECO:0000259" key="13">
    <source>
        <dbReference type="Pfam" id="PF00768"/>
    </source>
</evidence>
<dbReference type="PANTHER" id="PTHR21581:SF6">
    <property type="entry name" value="TRAFFICKING PROTEIN PARTICLE COMPLEX SUBUNIT 12"/>
    <property type="match status" value="1"/>
</dbReference>
<keyword evidence="6" id="KW-0961">Cell wall biogenesis/degradation</keyword>
<evidence type="ECO:0000256" key="1">
    <source>
        <dbReference type="ARBA" id="ARBA00007164"/>
    </source>
</evidence>
<dbReference type="Proteomes" id="UP000886804">
    <property type="component" value="Unassembled WGS sequence"/>
</dbReference>
<feature type="signal peptide" evidence="12">
    <location>
        <begin position="1"/>
        <end position="27"/>
    </location>
</feature>
<keyword evidence="3" id="KW-0378">Hydrolase</keyword>
<keyword evidence="14" id="KW-0645">Protease</keyword>
<dbReference type="PRINTS" id="PR00725">
    <property type="entry name" value="DADACBPTASE1"/>
</dbReference>
<dbReference type="InterPro" id="IPR018044">
    <property type="entry name" value="Peptidase_S11"/>
</dbReference>
<keyword evidence="11" id="KW-0812">Transmembrane</keyword>
<evidence type="ECO:0000256" key="8">
    <source>
        <dbReference type="PIRSR" id="PIRSR618044-2"/>
    </source>
</evidence>
<feature type="compositionally biased region" description="Low complexity" evidence="10">
    <location>
        <begin position="396"/>
        <end position="406"/>
    </location>
</feature>
<evidence type="ECO:0000256" key="7">
    <source>
        <dbReference type="PIRSR" id="PIRSR618044-1"/>
    </source>
</evidence>
<keyword evidence="2 12" id="KW-0732">Signal</keyword>
<feature type="active site" evidence="7">
    <location>
        <position position="125"/>
    </location>
</feature>
<dbReference type="Gene3D" id="3.40.710.10">
    <property type="entry name" value="DD-peptidase/beta-lactamase superfamily"/>
    <property type="match status" value="1"/>
</dbReference>
<dbReference type="EMBL" id="DWYS01000148">
    <property type="protein sequence ID" value="HJB08678.1"/>
    <property type="molecule type" value="Genomic_DNA"/>
</dbReference>
<feature type="compositionally biased region" description="Basic and acidic residues" evidence="10">
    <location>
        <begin position="473"/>
        <end position="489"/>
    </location>
</feature>
<evidence type="ECO:0000256" key="4">
    <source>
        <dbReference type="ARBA" id="ARBA00022960"/>
    </source>
</evidence>
<feature type="region of interest" description="Disordered" evidence="10">
    <location>
        <begin position="385"/>
        <end position="410"/>
    </location>
</feature>
<evidence type="ECO:0000313" key="15">
    <source>
        <dbReference type="Proteomes" id="UP000886804"/>
    </source>
</evidence>
<reference evidence="14" key="2">
    <citation type="submission" date="2021-04" db="EMBL/GenBank/DDBJ databases">
        <authorList>
            <person name="Gilroy R."/>
        </authorList>
    </citation>
    <scope>NUCLEOTIDE SEQUENCE</scope>
    <source>
        <strain evidence="14">CHK188-4685</strain>
    </source>
</reference>
<dbReference type="PANTHER" id="PTHR21581">
    <property type="entry name" value="D-ALANYL-D-ALANINE CARBOXYPEPTIDASE"/>
    <property type="match status" value="1"/>
</dbReference>
<comment type="caution">
    <text evidence="14">The sequence shown here is derived from an EMBL/GenBank/DDBJ whole genome shotgun (WGS) entry which is preliminary data.</text>
</comment>
<dbReference type="GO" id="GO:0071555">
    <property type="term" value="P:cell wall organization"/>
    <property type="evidence" value="ECO:0007669"/>
    <property type="project" value="UniProtKB-KW"/>
</dbReference>
<name>A0A9D2RMD6_9FIRM</name>
<evidence type="ECO:0000256" key="2">
    <source>
        <dbReference type="ARBA" id="ARBA00022729"/>
    </source>
</evidence>
<organism evidence="14 15">
    <name type="scientific">Candidatus Enterocloster faecavium</name>
    <dbReference type="NCBI Taxonomy" id="2838560"/>
    <lineage>
        <taxon>Bacteria</taxon>
        <taxon>Bacillati</taxon>
        <taxon>Bacillota</taxon>
        <taxon>Clostridia</taxon>
        <taxon>Lachnospirales</taxon>
        <taxon>Lachnospiraceae</taxon>
        <taxon>Enterocloster</taxon>
    </lineage>
</organism>
<keyword evidence="11" id="KW-1133">Transmembrane helix</keyword>
<feature type="region of interest" description="Disordered" evidence="10">
    <location>
        <begin position="463"/>
        <end position="489"/>
    </location>
</feature>
<dbReference type="Pfam" id="PF00768">
    <property type="entry name" value="Peptidase_S11"/>
    <property type="match status" value="1"/>
</dbReference>
<dbReference type="InterPro" id="IPR012338">
    <property type="entry name" value="Beta-lactam/transpept-like"/>
</dbReference>
<dbReference type="GO" id="GO:0008360">
    <property type="term" value="P:regulation of cell shape"/>
    <property type="evidence" value="ECO:0007669"/>
    <property type="project" value="UniProtKB-KW"/>
</dbReference>
<feature type="active site" description="Proton acceptor" evidence="7">
    <location>
        <position position="69"/>
    </location>
</feature>
<dbReference type="GO" id="GO:0009002">
    <property type="term" value="F:serine-type D-Ala-D-Ala carboxypeptidase activity"/>
    <property type="evidence" value="ECO:0007669"/>
    <property type="project" value="InterPro"/>
</dbReference>
<evidence type="ECO:0000256" key="12">
    <source>
        <dbReference type="SAM" id="SignalP"/>
    </source>
</evidence>
<evidence type="ECO:0000313" key="14">
    <source>
        <dbReference type="EMBL" id="HJB08678.1"/>
    </source>
</evidence>
<reference evidence="14" key="1">
    <citation type="journal article" date="2021" name="PeerJ">
        <title>Extensive microbial diversity within the chicken gut microbiome revealed by metagenomics and culture.</title>
        <authorList>
            <person name="Gilroy R."/>
            <person name="Ravi A."/>
            <person name="Getino M."/>
            <person name="Pursley I."/>
            <person name="Horton D.L."/>
            <person name="Alikhan N.F."/>
            <person name="Baker D."/>
            <person name="Gharbi K."/>
            <person name="Hall N."/>
            <person name="Watson M."/>
            <person name="Adriaenssens E.M."/>
            <person name="Foster-Nyarko E."/>
            <person name="Jarju S."/>
            <person name="Secka A."/>
            <person name="Antonio M."/>
            <person name="Oren A."/>
            <person name="Chaudhuri R.R."/>
            <person name="La Ragione R."/>
            <person name="Hildebrand F."/>
            <person name="Pallen M.J."/>
        </authorList>
    </citation>
    <scope>NUCLEOTIDE SEQUENCE</scope>
    <source>
        <strain evidence="14">CHK188-4685</strain>
    </source>
</reference>
<dbReference type="GO" id="GO:0006508">
    <property type="term" value="P:proteolysis"/>
    <property type="evidence" value="ECO:0007669"/>
    <property type="project" value="InterPro"/>
</dbReference>
<evidence type="ECO:0000256" key="10">
    <source>
        <dbReference type="SAM" id="MobiDB-lite"/>
    </source>
</evidence>
<feature type="domain" description="Peptidase S11 D-alanyl-D-alanine carboxypeptidase A N-terminal" evidence="13">
    <location>
        <begin position="36"/>
        <end position="270"/>
    </location>
</feature>
<feature type="transmembrane region" description="Helical" evidence="11">
    <location>
        <begin position="415"/>
        <end position="440"/>
    </location>
</feature>
<dbReference type="SUPFAM" id="SSF56601">
    <property type="entry name" value="beta-lactamase/transpeptidase-like"/>
    <property type="match status" value="1"/>
</dbReference>
<keyword evidence="4" id="KW-0133">Cell shape</keyword>
<comment type="similarity">
    <text evidence="1 9">Belongs to the peptidase S11 family.</text>
</comment>
<keyword evidence="5" id="KW-0573">Peptidoglycan synthesis</keyword>
<evidence type="ECO:0000256" key="11">
    <source>
        <dbReference type="SAM" id="Phobius"/>
    </source>
</evidence>
<dbReference type="AlphaFoldDB" id="A0A9D2RMD6"/>
<feature type="chain" id="PRO_5039271564" evidence="12">
    <location>
        <begin position="28"/>
        <end position="489"/>
    </location>
</feature>
<accession>A0A9D2RMD6</accession>
<evidence type="ECO:0000256" key="5">
    <source>
        <dbReference type="ARBA" id="ARBA00022984"/>
    </source>
</evidence>
<evidence type="ECO:0000256" key="3">
    <source>
        <dbReference type="ARBA" id="ARBA00022801"/>
    </source>
</evidence>
<dbReference type="InterPro" id="IPR001967">
    <property type="entry name" value="Peptidase_S11_N"/>
</dbReference>
<protein>
    <submittedName>
        <fullName evidence="14">D-alanyl-D-alanine carboxypeptidase</fullName>
    </submittedName>
</protein>
<feature type="active site" description="Acyl-ester intermediate" evidence="7">
    <location>
        <position position="66"/>
    </location>
</feature>
<sequence>MKGILKKMAGLLLAAGLSIGCAGTALARPDWPSDMGIMAEGGIVMDFNSGAVIFGQNIHQASPPASITKLLTALVVLENSSLDETVTFSYDAINNVEAGSGNKLSLETGDQLSVEDCLYAMLLVSSNQAANALAEHVGGSREGFVEMMNQKIEELGCGESHFANPSGLNDEDQYVSPYDMALIAKAAFSNETLLTIDSAKTYTMPATINNPDGLTIQMEHRLLVTEDPSSQFYCEGAVAGKTGYTSLAGNTLVTYAARDGQELIAVVLKGSQPQYYLDSKTLLEFGFSNFQNWNIAENETAYTTGQEPIAIGETQYEPSDLSLDADAQITLPNSAEFADADRELVTDLGEDRPMGAVALVQYSYNDREIGSSYLYSAKALQAAMEESAAQEESEAQEQPQETQASTEPEEAHKGISLSVILIPVLVLAAAALTAGAVFYIRREQKREREELARRRERRLKRLRESGVSEEEFERLRQERFGDKPGKRRH</sequence>
<dbReference type="PROSITE" id="PS51257">
    <property type="entry name" value="PROKAR_LIPOPROTEIN"/>
    <property type="match status" value="1"/>
</dbReference>
<keyword evidence="11" id="KW-0472">Membrane</keyword>
<evidence type="ECO:0000256" key="6">
    <source>
        <dbReference type="ARBA" id="ARBA00023316"/>
    </source>
</evidence>
<gene>
    <name evidence="14" type="ORF">H9716_12585</name>
</gene>